<protein>
    <recommendedName>
        <fullName evidence="3">Ig-like domain-containing protein</fullName>
    </recommendedName>
</protein>
<name>A0AAV3XX48_9GAST</name>
<dbReference type="Proteomes" id="UP000735302">
    <property type="component" value="Unassembled WGS sequence"/>
</dbReference>
<organism evidence="1 2">
    <name type="scientific">Plakobranchus ocellatus</name>
    <dbReference type="NCBI Taxonomy" id="259542"/>
    <lineage>
        <taxon>Eukaryota</taxon>
        <taxon>Metazoa</taxon>
        <taxon>Spiralia</taxon>
        <taxon>Lophotrochozoa</taxon>
        <taxon>Mollusca</taxon>
        <taxon>Gastropoda</taxon>
        <taxon>Heterobranchia</taxon>
        <taxon>Euthyneura</taxon>
        <taxon>Panpulmonata</taxon>
        <taxon>Sacoglossa</taxon>
        <taxon>Placobranchoidea</taxon>
        <taxon>Plakobranchidae</taxon>
        <taxon>Plakobranchus</taxon>
    </lineage>
</organism>
<comment type="caution">
    <text evidence="1">The sequence shown here is derived from an EMBL/GenBank/DDBJ whole genome shotgun (WGS) entry which is preliminary data.</text>
</comment>
<evidence type="ECO:0000313" key="2">
    <source>
        <dbReference type="Proteomes" id="UP000735302"/>
    </source>
</evidence>
<dbReference type="EMBL" id="BLXT01000154">
    <property type="protein sequence ID" value="GFN74650.1"/>
    <property type="molecule type" value="Genomic_DNA"/>
</dbReference>
<evidence type="ECO:0000313" key="1">
    <source>
        <dbReference type="EMBL" id="GFN74650.1"/>
    </source>
</evidence>
<gene>
    <name evidence="1" type="ORF">PoB_000115600</name>
</gene>
<reference evidence="1 2" key="1">
    <citation type="journal article" date="2021" name="Elife">
        <title>Chloroplast acquisition without the gene transfer in kleptoplastic sea slugs, Plakobranchus ocellatus.</title>
        <authorList>
            <person name="Maeda T."/>
            <person name="Takahashi S."/>
            <person name="Yoshida T."/>
            <person name="Shimamura S."/>
            <person name="Takaki Y."/>
            <person name="Nagai Y."/>
            <person name="Toyoda A."/>
            <person name="Suzuki Y."/>
            <person name="Arimoto A."/>
            <person name="Ishii H."/>
            <person name="Satoh N."/>
            <person name="Nishiyama T."/>
            <person name="Hasebe M."/>
            <person name="Maruyama T."/>
            <person name="Minagawa J."/>
            <person name="Obokata J."/>
            <person name="Shigenobu S."/>
        </authorList>
    </citation>
    <scope>NUCLEOTIDE SEQUENCE [LARGE SCALE GENOMIC DNA]</scope>
</reference>
<accession>A0AAV3XX48</accession>
<dbReference type="AlphaFoldDB" id="A0AAV3XX48"/>
<sequence>MKAKHEVYTKAGLTMYSSELKTQINGKTKAMPGHHTTELTVYPDVPFLNEEKLLMASLRKIIVSGRKAYVTLDVLQDAEIVTFTINREKRKFEASEGEIIKLRCSALGNPKPPLNTFSVKQRWEKKRCAASNFRLPYRLLYLQRIM</sequence>
<proteinExistence type="predicted"/>
<keyword evidence="2" id="KW-1185">Reference proteome</keyword>
<evidence type="ECO:0008006" key="3">
    <source>
        <dbReference type="Google" id="ProtNLM"/>
    </source>
</evidence>